<protein>
    <submittedName>
        <fullName evidence="2">Uncharacterized protein</fullName>
    </submittedName>
</protein>
<feature type="region of interest" description="Disordered" evidence="1">
    <location>
        <begin position="1"/>
        <end position="22"/>
    </location>
</feature>
<keyword evidence="3" id="KW-1185">Reference proteome</keyword>
<proteinExistence type="predicted"/>
<dbReference type="AlphaFoldDB" id="A0A397IFV2"/>
<evidence type="ECO:0000313" key="3">
    <source>
        <dbReference type="Proteomes" id="UP000266861"/>
    </source>
</evidence>
<dbReference type="Proteomes" id="UP000266861">
    <property type="component" value="Unassembled WGS sequence"/>
</dbReference>
<evidence type="ECO:0000256" key="1">
    <source>
        <dbReference type="SAM" id="MobiDB-lite"/>
    </source>
</evidence>
<organism evidence="2 3">
    <name type="scientific">Diversispora epigaea</name>
    <dbReference type="NCBI Taxonomy" id="1348612"/>
    <lineage>
        <taxon>Eukaryota</taxon>
        <taxon>Fungi</taxon>
        <taxon>Fungi incertae sedis</taxon>
        <taxon>Mucoromycota</taxon>
        <taxon>Glomeromycotina</taxon>
        <taxon>Glomeromycetes</taxon>
        <taxon>Diversisporales</taxon>
        <taxon>Diversisporaceae</taxon>
        <taxon>Diversispora</taxon>
    </lineage>
</organism>
<reference evidence="2 3" key="1">
    <citation type="submission" date="2018-08" db="EMBL/GenBank/DDBJ databases">
        <title>Genome and evolution of the arbuscular mycorrhizal fungus Diversispora epigaea (formerly Glomus versiforme) and its bacterial endosymbionts.</title>
        <authorList>
            <person name="Sun X."/>
            <person name="Fei Z."/>
            <person name="Harrison M."/>
        </authorList>
    </citation>
    <scope>NUCLEOTIDE SEQUENCE [LARGE SCALE GENOMIC DNA]</scope>
    <source>
        <strain evidence="2 3">IT104</strain>
    </source>
</reference>
<sequence>MSSFVKVEISSNKEQQRDKERGIGLLVSESTRQKHQKNWLSSSSQSIMTMTFANMEIMNYTY</sequence>
<gene>
    <name evidence="2" type="ORF">Glove_229g109</name>
</gene>
<name>A0A397IFV2_9GLOM</name>
<dbReference type="EMBL" id="PQFF01000212">
    <property type="protein sequence ID" value="RHZ73732.1"/>
    <property type="molecule type" value="Genomic_DNA"/>
</dbReference>
<accession>A0A397IFV2</accession>
<evidence type="ECO:0000313" key="2">
    <source>
        <dbReference type="EMBL" id="RHZ73732.1"/>
    </source>
</evidence>
<comment type="caution">
    <text evidence="2">The sequence shown here is derived from an EMBL/GenBank/DDBJ whole genome shotgun (WGS) entry which is preliminary data.</text>
</comment>
<feature type="compositionally biased region" description="Polar residues" evidence="1">
    <location>
        <begin position="1"/>
        <end position="13"/>
    </location>
</feature>